<evidence type="ECO:0000256" key="6">
    <source>
        <dbReference type="PIRSR" id="PIRSR600175-1"/>
    </source>
</evidence>
<keyword evidence="5 10" id="KW-0472">Membrane</keyword>
<evidence type="ECO:0000313" key="11">
    <source>
        <dbReference type="EMBL" id="CAH1787244.1"/>
    </source>
</evidence>
<keyword evidence="3 8" id="KW-0812">Transmembrane</keyword>
<dbReference type="OrthoDB" id="6581954at2759"/>
<evidence type="ECO:0000256" key="9">
    <source>
        <dbReference type="SAM" id="MobiDB-lite"/>
    </source>
</evidence>
<accession>A0A8S4P256</accession>
<organism evidence="11 12">
    <name type="scientific">Owenia fusiformis</name>
    <name type="common">Polychaete worm</name>
    <dbReference type="NCBI Taxonomy" id="6347"/>
    <lineage>
        <taxon>Eukaryota</taxon>
        <taxon>Metazoa</taxon>
        <taxon>Spiralia</taxon>
        <taxon>Lophotrochozoa</taxon>
        <taxon>Annelida</taxon>
        <taxon>Polychaeta</taxon>
        <taxon>Sedentaria</taxon>
        <taxon>Canalipalpata</taxon>
        <taxon>Sabellida</taxon>
        <taxon>Oweniida</taxon>
        <taxon>Oweniidae</taxon>
        <taxon>Owenia</taxon>
    </lineage>
</organism>
<feature type="transmembrane region" description="Helical" evidence="10">
    <location>
        <begin position="575"/>
        <end position="600"/>
    </location>
</feature>
<dbReference type="NCBIfam" id="NF037979">
    <property type="entry name" value="Na_transp"/>
    <property type="match status" value="1"/>
</dbReference>
<gene>
    <name evidence="11" type="ORF">OFUS_LOCUS12989</name>
</gene>
<feature type="transmembrane region" description="Helical" evidence="10">
    <location>
        <begin position="255"/>
        <end position="274"/>
    </location>
</feature>
<evidence type="ECO:0000256" key="10">
    <source>
        <dbReference type="SAM" id="Phobius"/>
    </source>
</evidence>
<feature type="transmembrane region" description="Helical" evidence="10">
    <location>
        <begin position="366"/>
        <end position="391"/>
    </location>
</feature>
<feature type="transmembrane region" description="Helical" evidence="10">
    <location>
        <begin position="96"/>
        <end position="118"/>
    </location>
</feature>
<feature type="compositionally biased region" description="Polar residues" evidence="9">
    <location>
        <begin position="28"/>
        <end position="37"/>
    </location>
</feature>
<dbReference type="AlphaFoldDB" id="A0A8S4P256"/>
<evidence type="ECO:0000256" key="1">
    <source>
        <dbReference type="ARBA" id="ARBA00004141"/>
    </source>
</evidence>
<feature type="transmembrane region" description="Helical" evidence="10">
    <location>
        <begin position="139"/>
        <end position="167"/>
    </location>
</feature>
<comment type="subcellular location">
    <subcellularLocation>
        <location evidence="1">Membrane</location>
        <topology evidence="1">Multi-pass membrane protein</topology>
    </subcellularLocation>
</comment>
<keyword evidence="12" id="KW-1185">Reference proteome</keyword>
<comment type="caution">
    <text evidence="11">The sequence shown here is derived from an EMBL/GenBank/DDBJ whole genome shotgun (WGS) entry which is preliminary data.</text>
</comment>
<dbReference type="SUPFAM" id="SSF161070">
    <property type="entry name" value="SNF-like"/>
    <property type="match status" value="1"/>
</dbReference>
<feature type="binding site" evidence="6">
    <location>
        <position position="441"/>
    </location>
    <ligand>
        <name>Na(+)</name>
        <dbReference type="ChEBI" id="CHEBI:29101"/>
        <label>1</label>
    </ligand>
</feature>
<dbReference type="GO" id="GO:0015375">
    <property type="term" value="F:glycine:sodium symporter activity"/>
    <property type="evidence" value="ECO:0007669"/>
    <property type="project" value="TreeGrafter"/>
</dbReference>
<dbReference type="EMBL" id="CAIIXF020000006">
    <property type="protein sequence ID" value="CAH1787244.1"/>
    <property type="molecule type" value="Genomic_DNA"/>
</dbReference>
<feature type="binding site" evidence="6">
    <location>
        <position position="73"/>
    </location>
    <ligand>
        <name>Na(+)</name>
        <dbReference type="ChEBI" id="CHEBI:29101"/>
        <label>1</label>
    </ligand>
</feature>
<feature type="binding site" evidence="6">
    <location>
        <position position="372"/>
    </location>
    <ligand>
        <name>Na(+)</name>
        <dbReference type="ChEBI" id="CHEBI:29101"/>
        <label>1</label>
    </ligand>
</feature>
<reference evidence="11" key="1">
    <citation type="submission" date="2022-03" db="EMBL/GenBank/DDBJ databases">
        <authorList>
            <person name="Martin C."/>
        </authorList>
    </citation>
    <scope>NUCLEOTIDE SEQUENCE</scope>
</reference>
<dbReference type="PANTHER" id="PTHR11616:SF313">
    <property type="entry name" value="TRANSPORTER"/>
    <property type="match status" value="1"/>
</dbReference>
<feature type="transmembrane region" description="Helical" evidence="10">
    <location>
        <begin position="286"/>
        <end position="304"/>
    </location>
</feature>
<dbReference type="Pfam" id="PF00209">
    <property type="entry name" value="SNF"/>
    <property type="match status" value="1"/>
</dbReference>
<comment type="similarity">
    <text evidence="8">Belongs to the sodium:neurotransmitter symporter (SNF) (TC 2.A.22) family.</text>
</comment>
<keyword evidence="6" id="KW-0479">Metal-binding</keyword>
<feature type="transmembrane region" description="Helical" evidence="10">
    <location>
        <begin position="425"/>
        <end position="446"/>
    </location>
</feature>
<protein>
    <recommendedName>
        <fullName evidence="8">Transporter</fullName>
    </recommendedName>
</protein>
<dbReference type="PANTHER" id="PTHR11616">
    <property type="entry name" value="SODIUM/CHLORIDE DEPENDENT TRANSPORTER"/>
    <property type="match status" value="1"/>
</dbReference>
<dbReference type="GO" id="GO:0046872">
    <property type="term" value="F:metal ion binding"/>
    <property type="evidence" value="ECO:0007669"/>
    <property type="project" value="UniProtKB-KW"/>
</dbReference>
<feature type="binding site" evidence="6">
    <location>
        <position position="437"/>
    </location>
    <ligand>
        <name>Na(+)</name>
        <dbReference type="ChEBI" id="CHEBI:29101"/>
        <label>1</label>
    </ligand>
</feature>
<dbReference type="InterPro" id="IPR000175">
    <property type="entry name" value="Na/ntran_symport"/>
</dbReference>
<feature type="region of interest" description="Disordered" evidence="9">
    <location>
        <begin position="1"/>
        <end position="37"/>
    </location>
</feature>
<evidence type="ECO:0000256" key="8">
    <source>
        <dbReference type="RuleBase" id="RU003732"/>
    </source>
</evidence>
<feature type="transmembrane region" description="Helical" evidence="10">
    <location>
        <begin position="466"/>
        <end position="491"/>
    </location>
</feature>
<evidence type="ECO:0000256" key="7">
    <source>
        <dbReference type="PIRSR" id="PIRSR600175-2"/>
    </source>
</evidence>
<feature type="binding site" evidence="6">
    <location>
        <position position="80"/>
    </location>
    <ligand>
        <name>Na(+)</name>
        <dbReference type="ChEBI" id="CHEBI:29101"/>
        <label>1</label>
    </ligand>
</feature>
<feature type="disulfide bond" evidence="7">
    <location>
        <begin position="179"/>
        <end position="188"/>
    </location>
</feature>
<dbReference type="Proteomes" id="UP000749559">
    <property type="component" value="Unassembled WGS sequence"/>
</dbReference>
<keyword evidence="6" id="KW-0915">Sodium</keyword>
<feature type="transmembrane region" description="Helical" evidence="10">
    <location>
        <begin position="497"/>
        <end position="519"/>
    </location>
</feature>
<dbReference type="InterPro" id="IPR037272">
    <property type="entry name" value="SNS_sf"/>
</dbReference>
<feature type="transmembrane region" description="Helical" evidence="10">
    <location>
        <begin position="540"/>
        <end position="563"/>
    </location>
</feature>
<feature type="transmembrane region" description="Helical" evidence="10">
    <location>
        <begin position="333"/>
        <end position="354"/>
    </location>
</feature>
<name>A0A8S4P256_OWEFU</name>
<keyword evidence="8" id="KW-0769">Symport</keyword>
<dbReference type="GO" id="GO:0005886">
    <property type="term" value="C:plasma membrane"/>
    <property type="evidence" value="ECO:0007669"/>
    <property type="project" value="TreeGrafter"/>
</dbReference>
<evidence type="ECO:0000313" key="12">
    <source>
        <dbReference type="Proteomes" id="UP000749559"/>
    </source>
</evidence>
<feature type="binding site" evidence="6">
    <location>
        <position position="440"/>
    </location>
    <ligand>
        <name>Na(+)</name>
        <dbReference type="ChEBI" id="CHEBI:29101"/>
        <label>1</label>
    </ligand>
</feature>
<evidence type="ECO:0000256" key="5">
    <source>
        <dbReference type="ARBA" id="ARBA00023136"/>
    </source>
</evidence>
<dbReference type="PRINTS" id="PR00176">
    <property type="entry name" value="NANEUSMPORT"/>
</dbReference>
<dbReference type="PROSITE" id="PS00610">
    <property type="entry name" value="NA_NEUROTRAN_SYMP_1"/>
    <property type="match status" value="1"/>
</dbReference>
<evidence type="ECO:0000256" key="2">
    <source>
        <dbReference type="ARBA" id="ARBA00022448"/>
    </source>
</evidence>
<feature type="transmembrane region" description="Helical" evidence="10">
    <location>
        <begin position="65"/>
        <end position="84"/>
    </location>
</feature>
<dbReference type="PROSITE" id="PS00754">
    <property type="entry name" value="NA_NEUROTRAN_SYMP_2"/>
    <property type="match status" value="1"/>
</dbReference>
<keyword evidence="4 10" id="KW-1133">Transmembrane helix</keyword>
<evidence type="ECO:0000256" key="3">
    <source>
        <dbReference type="ARBA" id="ARBA00022692"/>
    </source>
</evidence>
<keyword evidence="7" id="KW-1015">Disulfide bond</keyword>
<sequence length="670" mass="75112">MSTMEMSYLKPGRSYQTGETLDSPCSDAMSNTESTAPLTELADRDDIEATGADMTSDRGNWSGKFDFLLSLLGYSVGLGNVWRFPYLAYSNGGGAFLLPFLVMLMLVGIPLMFMELAFGQFASLGPVAIFQRFCPLFQGVGYGMIIVSSIVALYYNMIIAWTLFYLFASFTDVLPWDTCGPGWSSNNCYSYKEADYCQQTNGSLYYNKTCFNNTMVERYSIASLTVNMTKRPPAEEYFENYVLAISKGMDDMGPIRWQLALCLLLAWLIVFLCLSKGVQSSGKVVYFTALFPYVVLIILFFRGVTLPGAGEGIRFYLTPDFSRLKTAKVWTDAAVQIFFSLSPAWGGLITLASYNKFYNDCFKDAMIVSISNISTSIFAGFVIFSIVGYLAHEMKTDVGKVVDQGAGLAFIVYPEVVTRLPVSPVWAVLFFVMLLTLGLDSMFALLETVTTALLDKFPDYRERKTWIVLAMCTLGYIGGLTICTNGGMYMLQLMDSYAASWSVFLLAIIESVLIGWVYGAERFCVDCETMLGPKSYLWKTFFSIFWKVLSPGTLLFLLIFNWVQYRPITYGHYVYPAWANILGWLMALMPVLIVPTVAIYKICTTSTDKTILQRISILLTPTDEWGPAHKVNNMSLGITEEVHSLGVHLKAETYDNPNFNKYTYENVQPK</sequence>
<dbReference type="PROSITE" id="PS50267">
    <property type="entry name" value="NA_NEUROTRAN_SYMP_3"/>
    <property type="match status" value="1"/>
</dbReference>
<feature type="binding site" evidence="6">
    <location>
        <position position="340"/>
    </location>
    <ligand>
        <name>Na(+)</name>
        <dbReference type="ChEBI" id="CHEBI:29101"/>
        <label>1</label>
    </ligand>
</feature>
<keyword evidence="2 8" id="KW-0813">Transport</keyword>
<evidence type="ECO:0000256" key="4">
    <source>
        <dbReference type="ARBA" id="ARBA00022989"/>
    </source>
</evidence>
<proteinExistence type="inferred from homology"/>
<feature type="binding site" evidence="6">
    <location>
        <position position="76"/>
    </location>
    <ligand>
        <name>Na(+)</name>
        <dbReference type="ChEBI" id="CHEBI:29101"/>
        <label>1</label>
    </ligand>
</feature>